<dbReference type="InterPro" id="IPR012675">
    <property type="entry name" value="Beta-grasp_dom_sf"/>
</dbReference>
<dbReference type="InterPro" id="IPR001041">
    <property type="entry name" value="2Fe-2S_ferredoxin-type"/>
</dbReference>
<organism evidence="2 3">
    <name type="scientific">Halobaculum gomorrense</name>
    <dbReference type="NCBI Taxonomy" id="43928"/>
    <lineage>
        <taxon>Archaea</taxon>
        <taxon>Methanobacteriati</taxon>
        <taxon>Methanobacteriota</taxon>
        <taxon>Stenosarchaea group</taxon>
        <taxon>Halobacteria</taxon>
        <taxon>Halobacteriales</taxon>
        <taxon>Haloferacaceae</taxon>
        <taxon>Halobaculum</taxon>
    </lineage>
</organism>
<dbReference type="AlphaFoldDB" id="A0A1M5U0W5"/>
<evidence type="ECO:0000259" key="1">
    <source>
        <dbReference type="Pfam" id="PF00111"/>
    </source>
</evidence>
<reference evidence="2 3" key="1">
    <citation type="submission" date="2016-11" db="EMBL/GenBank/DDBJ databases">
        <authorList>
            <person name="Jaros S."/>
            <person name="Januszkiewicz K."/>
            <person name="Wedrychowicz H."/>
        </authorList>
    </citation>
    <scope>NUCLEOTIDE SEQUENCE [LARGE SCALE GENOMIC DNA]</scope>
    <source>
        <strain evidence="2 3">DSM 9297</strain>
    </source>
</reference>
<evidence type="ECO:0000313" key="2">
    <source>
        <dbReference type="EMBL" id="SHH56725.1"/>
    </source>
</evidence>
<dbReference type="CDD" id="cd00207">
    <property type="entry name" value="fer2"/>
    <property type="match status" value="1"/>
</dbReference>
<dbReference type="Proteomes" id="UP000184357">
    <property type="component" value="Unassembled WGS sequence"/>
</dbReference>
<evidence type="ECO:0000313" key="3">
    <source>
        <dbReference type="Proteomes" id="UP000184357"/>
    </source>
</evidence>
<dbReference type="SUPFAM" id="SSF54292">
    <property type="entry name" value="2Fe-2S ferredoxin-like"/>
    <property type="match status" value="1"/>
</dbReference>
<feature type="domain" description="2Fe-2S ferredoxin-type" evidence="1">
    <location>
        <begin position="84"/>
        <end position="128"/>
    </location>
</feature>
<dbReference type="InterPro" id="IPR036010">
    <property type="entry name" value="2Fe-2S_ferredoxin-like_sf"/>
</dbReference>
<dbReference type="EMBL" id="FQWV01000009">
    <property type="protein sequence ID" value="SHH56725.1"/>
    <property type="molecule type" value="Genomic_DNA"/>
</dbReference>
<name>A0A1M5U0W5_9EURY</name>
<proteinExistence type="predicted"/>
<sequence length="149" mass="16176">MPIVVERAAVLFVAAVDGLVSPVEDDDTDPDRSDQIPVSVRHGDGEATLLVNRGAMLRDALFAADAETGADTDLSPYARATERVNCGGRGLCATCGVRVIDGPEASHWHDRLADRFGYPRLSCRIRVTEPMTVALVTDKRVWGGRERDE</sequence>
<dbReference type="GO" id="GO:0051536">
    <property type="term" value="F:iron-sulfur cluster binding"/>
    <property type="evidence" value="ECO:0007669"/>
    <property type="project" value="InterPro"/>
</dbReference>
<keyword evidence="3" id="KW-1185">Reference proteome</keyword>
<dbReference type="STRING" id="43928.SAMN05443636_2875"/>
<accession>A0A1M5U0W5</accession>
<dbReference type="Pfam" id="PF00111">
    <property type="entry name" value="Fer2"/>
    <property type="match status" value="1"/>
</dbReference>
<gene>
    <name evidence="2" type="ORF">SAMN05443636_2875</name>
</gene>
<protein>
    <submittedName>
        <fullName evidence="2">2Fe-2S iron-sulfur cluster binding domain-containing protein</fullName>
    </submittedName>
</protein>
<dbReference type="Gene3D" id="3.10.20.30">
    <property type="match status" value="1"/>
</dbReference>